<dbReference type="InterPro" id="IPR025665">
    <property type="entry name" value="Beta-barrel_OMP_2"/>
</dbReference>
<dbReference type="Gene3D" id="2.40.160.20">
    <property type="match status" value="1"/>
</dbReference>
<dbReference type="STRING" id="742725.HMPREF9450_00164"/>
<dbReference type="RefSeq" id="WP_009132970.1">
    <property type="nucleotide sequence ID" value="NZ_CP102250.1"/>
</dbReference>
<dbReference type="EMBL" id="ADLD01000003">
    <property type="protein sequence ID" value="EHB93393.1"/>
    <property type="molecule type" value="Genomic_DNA"/>
</dbReference>
<gene>
    <name evidence="3" type="ORF">HMPREF9450_00164</name>
</gene>
<feature type="signal peptide" evidence="1">
    <location>
        <begin position="1"/>
        <end position="19"/>
    </location>
</feature>
<keyword evidence="4" id="KW-1185">Reference proteome</keyword>
<reference evidence="3 4" key="1">
    <citation type="submission" date="2011-08" db="EMBL/GenBank/DDBJ databases">
        <title>The Genome Sequence of Alistipes indistinctus YIT 12060.</title>
        <authorList>
            <consortium name="The Broad Institute Genome Sequencing Platform"/>
            <person name="Earl A."/>
            <person name="Ward D."/>
            <person name="Feldgarden M."/>
            <person name="Gevers D."/>
            <person name="Morotomi M."/>
            <person name="Young S.K."/>
            <person name="Zeng Q."/>
            <person name="Gargeya S."/>
            <person name="Fitzgerald M."/>
            <person name="Haas B."/>
            <person name="Abouelleil A."/>
            <person name="Alvarado L."/>
            <person name="Arachchi H.M."/>
            <person name="Berlin A."/>
            <person name="Brown A."/>
            <person name="Chapman S.B."/>
            <person name="Chen Z."/>
            <person name="Dunbar C."/>
            <person name="Freedman E."/>
            <person name="Gearin G."/>
            <person name="Gellesch M."/>
            <person name="Goldberg J."/>
            <person name="Griggs A."/>
            <person name="Gujja S."/>
            <person name="Heiman D."/>
            <person name="Howarth C."/>
            <person name="Larson L."/>
            <person name="Lui A."/>
            <person name="MacDonald P.J.P."/>
            <person name="Montmayeur A."/>
            <person name="Murphy C."/>
            <person name="Neiman D."/>
            <person name="Pearson M."/>
            <person name="Priest M."/>
            <person name="Roberts A."/>
            <person name="Saif S."/>
            <person name="Shea T."/>
            <person name="Shenoy N."/>
            <person name="Sisk P."/>
            <person name="Stolte C."/>
            <person name="Sykes S."/>
            <person name="Wortman J."/>
            <person name="Nusbaum C."/>
            <person name="Birren B."/>
        </authorList>
    </citation>
    <scope>NUCLEOTIDE SEQUENCE [LARGE SCALE GENOMIC DNA]</scope>
    <source>
        <strain evidence="3 4">YIT 12060</strain>
    </source>
</reference>
<sequence>MKKIMLLAAVLLAATVARAQDDYNPNRAHEGWYYGVTVGLNVANMAKEEGGDALVRTNGGVFGGYRVGRFLAVQAELLYSGSGTSMYIDEVDDISFDDVVHLNMTYLNIPITAKIYLVKGLNVHVGVQPGFLVRKRLNYRGDKYEFDDEGDCNTYDFCVPLGIGYDFGHLTFDVRYQQGTVDIMKGDGEKTLNTLLCFNFGYKF</sequence>
<organism evidence="3 4">
    <name type="scientific">Alistipes indistinctus YIT 12060</name>
    <dbReference type="NCBI Taxonomy" id="742725"/>
    <lineage>
        <taxon>Bacteria</taxon>
        <taxon>Pseudomonadati</taxon>
        <taxon>Bacteroidota</taxon>
        <taxon>Bacteroidia</taxon>
        <taxon>Bacteroidales</taxon>
        <taxon>Rikenellaceae</taxon>
        <taxon>Alistipes</taxon>
    </lineage>
</organism>
<evidence type="ECO:0000256" key="1">
    <source>
        <dbReference type="SAM" id="SignalP"/>
    </source>
</evidence>
<dbReference type="AlphaFoldDB" id="G5H5F4"/>
<dbReference type="Pfam" id="PF13568">
    <property type="entry name" value="OMP_b-brl_2"/>
    <property type="match status" value="1"/>
</dbReference>
<protein>
    <recommendedName>
        <fullName evidence="2">Outer membrane protein beta-barrel domain-containing protein</fullName>
    </recommendedName>
</protein>
<dbReference type="HOGENOM" id="CLU_082049_0_0_10"/>
<feature type="chain" id="PRO_5003477600" description="Outer membrane protein beta-barrel domain-containing protein" evidence="1">
    <location>
        <begin position="20"/>
        <end position="204"/>
    </location>
</feature>
<keyword evidence="1" id="KW-0732">Signal</keyword>
<dbReference type="PATRIC" id="fig|742725.3.peg.186"/>
<evidence type="ECO:0000313" key="4">
    <source>
        <dbReference type="Proteomes" id="UP000006008"/>
    </source>
</evidence>
<dbReference type="GeneID" id="92816590"/>
<evidence type="ECO:0000259" key="2">
    <source>
        <dbReference type="Pfam" id="PF13568"/>
    </source>
</evidence>
<dbReference type="eggNOG" id="COG3637">
    <property type="taxonomic scope" value="Bacteria"/>
</dbReference>
<feature type="domain" description="Outer membrane protein beta-barrel" evidence="2">
    <location>
        <begin position="27"/>
        <end position="179"/>
    </location>
</feature>
<comment type="caution">
    <text evidence="3">The sequence shown here is derived from an EMBL/GenBank/DDBJ whole genome shotgun (WGS) entry which is preliminary data.</text>
</comment>
<dbReference type="Proteomes" id="UP000006008">
    <property type="component" value="Unassembled WGS sequence"/>
</dbReference>
<evidence type="ECO:0000313" key="3">
    <source>
        <dbReference type="EMBL" id="EHB93393.1"/>
    </source>
</evidence>
<proteinExistence type="predicted"/>
<name>G5H5F4_9BACT</name>
<accession>G5H5F4</accession>